<reference evidence="1" key="1">
    <citation type="submission" date="2021-02" db="EMBL/GenBank/DDBJ databases">
        <authorList>
            <person name="Dougan E. K."/>
            <person name="Rhodes N."/>
            <person name="Thang M."/>
            <person name="Chan C."/>
        </authorList>
    </citation>
    <scope>NUCLEOTIDE SEQUENCE</scope>
</reference>
<dbReference type="EMBL" id="CAJNIZ010006928">
    <property type="protein sequence ID" value="CAE7253695.1"/>
    <property type="molecule type" value="Genomic_DNA"/>
</dbReference>
<gene>
    <name evidence="1" type="ORF">SPIL2461_LOCUS4998</name>
</gene>
<dbReference type="Proteomes" id="UP000649617">
    <property type="component" value="Unassembled WGS sequence"/>
</dbReference>
<comment type="caution">
    <text evidence="1">The sequence shown here is derived from an EMBL/GenBank/DDBJ whole genome shotgun (WGS) entry which is preliminary data.</text>
</comment>
<accession>A0A812LXN5</accession>
<proteinExistence type="predicted"/>
<feature type="non-terminal residue" evidence="1">
    <location>
        <position position="1"/>
    </location>
</feature>
<evidence type="ECO:0000313" key="1">
    <source>
        <dbReference type="EMBL" id="CAE7253695.1"/>
    </source>
</evidence>
<dbReference type="AlphaFoldDB" id="A0A812LXN5"/>
<feature type="non-terminal residue" evidence="1">
    <location>
        <position position="93"/>
    </location>
</feature>
<protein>
    <submittedName>
        <fullName evidence="1">Uncharacterized protein</fullName>
    </submittedName>
</protein>
<organism evidence="1 2">
    <name type="scientific">Symbiodinium pilosum</name>
    <name type="common">Dinoflagellate</name>
    <dbReference type="NCBI Taxonomy" id="2952"/>
    <lineage>
        <taxon>Eukaryota</taxon>
        <taxon>Sar</taxon>
        <taxon>Alveolata</taxon>
        <taxon>Dinophyceae</taxon>
        <taxon>Suessiales</taxon>
        <taxon>Symbiodiniaceae</taxon>
        <taxon>Symbiodinium</taxon>
    </lineage>
</organism>
<sequence>GDTLAEIDYPFNAAEIDFADYSSKSDSLQGLLGNLIDGGNTWQLQAEIYFTPQHEYYELYLDMMNEAPYLSRSVLSDLIALDGFDDMMLRNVL</sequence>
<evidence type="ECO:0000313" key="2">
    <source>
        <dbReference type="Proteomes" id="UP000649617"/>
    </source>
</evidence>
<name>A0A812LXN5_SYMPI</name>
<keyword evidence="2" id="KW-1185">Reference proteome</keyword>